<evidence type="ECO:0000313" key="3">
    <source>
        <dbReference type="EMBL" id="KOF86475.1"/>
    </source>
</evidence>
<dbReference type="AlphaFoldDB" id="A0A0L8HCI6"/>
<sequence length="305" mass="34275">MYKNMTYLKYQNGHEILFTIGSKKRKKTFIFKVCVLRGCMRERDQKTEDRQKIAIVTGGTGGIGFATSKGLAAQGYNLILGYYSDSENAKKCEQELKTNFKIQVRTIGGDVCEEDTVNSYFNCLNEMNGMLTVIVHTAGLYTPDSISKNPDTHFTTFETYDYFQNIYPKCFIRLVETGMKLMEDGYGYIVCLSSPGCNVNDQVRLGYMMPGTGKCVLEYLSRHYAKMLAKRRITCNCIVPGYIHTKPWKQLEAKMGPDIGCVRTPMGRWGQPEEIGDFVSYLCSPKASFLTGATIPFDGGLSLGK</sequence>
<dbReference type="InterPro" id="IPR002347">
    <property type="entry name" value="SDR_fam"/>
</dbReference>
<evidence type="ECO:0008006" key="4">
    <source>
        <dbReference type="Google" id="ProtNLM"/>
    </source>
</evidence>
<proteinExistence type="inferred from homology"/>
<reference evidence="3" key="1">
    <citation type="submission" date="2015-07" db="EMBL/GenBank/DDBJ databases">
        <title>MeaNS - Measles Nucleotide Surveillance Program.</title>
        <authorList>
            <person name="Tran T."/>
            <person name="Druce J."/>
        </authorList>
    </citation>
    <scope>NUCLEOTIDE SEQUENCE</scope>
    <source>
        <strain evidence="3">UCB-OBI-ISO-001</strain>
        <tissue evidence="3">Gonad</tissue>
    </source>
</reference>
<dbReference type="STRING" id="37653.A0A0L8HCI6"/>
<organism evidence="3">
    <name type="scientific">Octopus bimaculoides</name>
    <name type="common">California two-spotted octopus</name>
    <dbReference type="NCBI Taxonomy" id="37653"/>
    <lineage>
        <taxon>Eukaryota</taxon>
        <taxon>Metazoa</taxon>
        <taxon>Spiralia</taxon>
        <taxon>Lophotrochozoa</taxon>
        <taxon>Mollusca</taxon>
        <taxon>Cephalopoda</taxon>
        <taxon>Coleoidea</taxon>
        <taxon>Octopodiformes</taxon>
        <taxon>Octopoda</taxon>
        <taxon>Incirrata</taxon>
        <taxon>Octopodidae</taxon>
        <taxon>Octopus</taxon>
    </lineage>
</organism>
<dbReference type="PRINTS" id="PR00081">
    <property type="entry name" value="GDHRDH"/>
</dbReference>
<dbReference type="SUPFAM" id="SSF51735">
    <property type="entry name" value="NAD(P)-binding Rossmann-fold domains"/>
    <property type="match status" value="1"/>
</dbReference>
<dbReference type="OMA" id="NWHESGW"/>
<name>A0A0L8HCI6_OCTBM</name>
<comment type="similarity">
    <text evidence="1">Belongs to the short-chain dehydrogenases/reductases (SDR) family.</text>
</comment>
<accession>A0A0L8HCI6</accession>
<dbReference type="OrthoDB" id="47007at2759"/>
<protein>
    <recommendedName>
        <fullName evidence="4">Ketoreductase (KR) domain-containing protein</fullName>
    </recommendedName>
</protein>
<keyword evidence="2" id="KW-0560">Oxidoreductase</keyword>
<evidence type="ECO:0000256" key="2">
    <source>
        <dbReference type="ARBA" id="ARBA00023002"/>
    </source>
</evidence>
<dbReference type="InterPro" id="IPR036291">
    <property type="entry name" value="NAD(P)-bd_dom_sf"/>
</dbReference>
<dbReference type="PANTHER" id="PTHR43008">
    <property type="entry name" value="BENZIL REDUCTASE"/>
    <property type="match status" value="1"/>
</dbReference>
<dbReference type="GO" id="GO:0016616">
    <property type="term" value="F:oxidoreductase activity, acting on the CH-OH group of donors, NAD or NADP as acceptor"/>
    <property type="evidence" value="ECO:0007669"/>
    <property type="project" value="UniProtKB-ARBA"/>
</dbReference>
<dbReference type="PANTHER" id="PTHR43008:SF4">
    <property type="entry name" value="CHAIN DEHYDROGENASE, PUTATIVE (AFU_ORTHOLOGUE AFUA_4G08710)-RELATED"/>
    <property type="match status" value="1"/>
</dbReference>
<evidence type="ECO:0000256" key="1">
    <source>
        <dbReference type="ARBA" id="ARBA00006484"/>
    </source>
</evidence>
<dbReference type="EMBL" id="KQ418642">
    <property type="protein sequence ID" value="KOF86475.1"/>
    <property type="molecule type" value="Genomic_DNA"/>
</dbReference>
<dbReference type="Gene3D" id="3.40.50.720">
    <property type="entry name" value="NAD(P)-binding Rossmann-like Domain"/>
    <property type="match status" value="1"/>
</dbReference>
<dbReference type="Pfam" id="PF13561">
    <property type="entry name" value="adh_short_C2"/>
    <property type="match status" value="1"/>
</dbReference>
<dbReference type="KEGG" id="obi:106871732"/>
<gene>
    <name evidence="3" type="ORF">OCBIM_22018583mg</name>
</gene>
<dbReference type="GO" id="GO:0050664">
    <property type="term" value="F:oxidoreductase activity, acting on NAD(P)H, oxygen as acceptor"/>
    <property type="evidence" value="ECO:0007669"/>
    <property type="project" value="TreeGrafter"/>
</dbReference>